<evidence type="ECO:0000313" key="1">
    <source>
        <dbReference type="EMBL" id="QKE93294.1"/>
    </source>
</evidence>
<evidence type="ECO:0000313" key="2">
    <source>
        <dbReference type="Proteomes" id="UP000500767"/>
    </source>
</evidence>
<dbReference type="Proteomes" id="UP000500767">
    <property type="component" value="Plasmid unnamed2"/>
</dbReference>
<proteinExistence type="predicted"/>
<organism evidence="1 2">
    <name type="scientific">Lichenicola cladoniae</name>
    <dbReference type="NCBI Taxonomy" id="1484109"/>
    <lineage>
        <taxon>Bacteria</taxon>
        <taxon>Pseudomonadati</taxon>
        <taxon>Pseudomonadota</taxon>
        <taxon>Alphaproteobacteria</taxon>
        <taxon>Acetobacterales</taxon>
        <taxon>Acetobacteraceae</taxon>
        <taxon>Lichenicola</taxon>
    </lineage>
</organism>
<dbReference type="AlphaFoldDB" id="A0A6M8HXL3"/>
<dbReference type="KEGG" id="lck:HN018_25710"/>
<keyword evidence="1" id="KW-0614">Plasmid</keyword>
<dbReference type="EMBL" id="CP053710">
    <property type="protein sequence ID" value="QKE93294.1"/>
    <property type="molecule type" value="Genomic_DNA"/>
</dbReference>
<keyword evidence="2" id="KW-1185">Reference proteome</keyword>
<gene>
    <name evidence="1" type="ORF">HN018_25710</name>
</gene>
<name>A0A6M8HXL3_9PROT</name>
<dbReference type="Gene3D" id="3.30.310.50">
    <property type="entry name" value="Alpha-D-phosphohexomutase, C-terminal domain"/>
    <property type="match status" value="1"/>
</dbReference>
<protein>
    <submittedName>
        <fullName evidence="1">Uncharacterized protein</fullName>
    </submittedName>
</protein>
<sequence length="61" mass="6141">MKALTPNGFGMAMLAGEQVRATLTTAPLNCAAIGGVKMADHGWFAARTSGTFSQSILAGAA</sequence>
<accession>A0A6M8HXL3</accession>
<dbReference type="RefSeq" id="WP_171837834.1">
    <property type="nucleotide sequence ID" value="NZ_CP053710.1"/>
</dbReference>
<geneLocation type="plasmid" evidence="1 2">
    <name>unnamed2</name>
</geneLocation>
<reference evidence="1 2" key="1">
    <citation type="journal article" date="2014" name="World J. Microbiol. Biotechnol.">
        <title>Biodiversity and physiological characteristics of Antarctic and Arctic lichens-associated bacteria.</title>
        <authorList>
            <person name="Lee Y.M."/>
            <person name="Kim E.H."/>
            <person name="Lee H.K."/>
            <person name="Hong S.G."/>
        </authorList>
    </citation>
    <scope>NUCLEOTIDE SEQUENCE [LARGE SCALE GENOMIC DNA]</scope>
    <source>
        <strain evidence="1 2">PAMC 26569</strain>
        <plasmid evidence="1">unnamed2</plasmid>
    </source>
</reference>